<proteinExistence type="predicted"/>
<organism evidence="3 4">
    <name type="scientific">Nitrospirillum iridis</name>
    <dbReference type="NCBI Taxonomy" id="765888"/>
    <lineage>
        <taxon>Bacteria</taxon>
        <taxon>Pseudomonadati</taxon>
        <taxon>Pseudomonadota</taxon>
        <taxon>Alphaproteobacteria</taxon>
        <taxon>Rhodospirillales</taxon>
        <taxon>Azospirillaceae</taxon>
        <taxon>Nitrospirillum</taxon>
    </lineage>
</organism>
<name>A0A7X0ECJ1_9PROT</name>
<sequence>MLRSVAIVCLATLVLAGCSMPKPASNVSAEDLAGTGWELQHWQQRNGAAYPLMPGGNGGPISIRFNRDGAANILSGNAGCNRYRGGYTLGGGYLQVLPAATTRMVCLSPERAKLEQDYLEVLTTATTLTRARDPGRDLDTLTLASDNGDELLFVRVMNGEPPEPAGNTVGGGMTGQ</sequence>
<feature type="signal peptide" evidence="1">
    <location>
        <begin position="1"/>
        <end position="24"/>
    </location>
</feature>
<reference evidence="3 4" key="1">
    <citation type="submission" date="2020-08" db="EMBL/GenBank/DDBJ databases">
        <title>Genomic Encyclopedia of Type Strains, Phase IV (KMG-IV): sequencing the most valuable type-strain genomes for metagenomic binning, comparative biology and taxonomic classification.</title>
        <authorList>
            <person name="Goeker M."/>
        </authorList>
    </citation>
    <scope>NUCLEOTIDE SEQUENCE [LARGE SCALE GENOMIC DNA]</scope>
    <source>
        <strain evidence="3 4">DSM 22198</strain>
    </source>
</reference>
<dbReference type="PANTHER" id="PTHR35535:SF1">
    <property type="entry name" value="HEAT SHOCK PROTEIN HSLJ"/>
    <property type="match status" value="1"/>
</dbReference>
<dbReference type="RefSeq" id="WP_184800507.1">
    <property type="nucleotide sequence ID" value="NZ_JACIIZ010000005.1"/>
</dbReference>
<gene>
    <name evidence="3" type="ORF">FHS74_002338</name>
</gene>
<dbReference type="PROSITE" id="PS51257">
    <property type="entry name" value="PROKAR_LIPOPROTEIN"/>
    <property type="match status" value="1"/>
</dbReference>
<accession>A0A7X0ECJ1</accession>
<evidence type="ECO:0000313" key="3">
    <source>
        <dbReference type="EMBL" id="MBB6251787.1"/>
    </source>
</evidence>
<evidence type="ECO:0000256" key="1">
    <source>
        <dbReference type="SAM" id="SignalP"/>
    </source>
</evidence>
<dbReference type="InterPro" id="IPR005184">
    <property type="entry name" value="DUF306_Meta_HslJ"/>
</dbReference>
<keyword evidence="1" id="KW-0732">Signal</keyword>
<evidence type="ECO:0000259" key="2">
    <source>
        <dbReference type="Pfam" id="PF03724"/>
    </source>
</evidence>
<protein>
    <submittedName>
        <fullName evidence="3">Heat shock protein HslJ</fullName>
    </submittedName>
</protein>
<dbReference type="EMBL" id="JACIIZ010000005">
    <property type="protein sequence ID" value="MBB6251787.1"/>
    <property type="molecule type" value="Genomic_DNA"/>
</dbReference>
<dbReference type="Proteomes" id="UP000539175">
    <property type="component" value="Unassembled WGS sequence"/>
</dbReference>
<dbReference type="InterPro" id="IPR038670">
    <property type="entry name" value="HslJ-like_sf"/>
</dbReference>
<comment type="caution">
    <text evidence="3">The sequence shown here is derived from an EMBL/GenBank/DDBJ whole genome shotgun (WGS) entry which is preliminary data.</text>
</comment>
<keyword evidence="4" id="KW-1185">Reference proteome</keyword>
<feature type="chain" id="PRO_5031080182" evidence="1">
    <location>
        <begin position="25"/>
        <end position="176"/>
    </location>
</feature>
<dbReference type="InterPro" id="IPR053147">
    <property type="entry name" value="Hsp_HslJ-like"/>
</dbReference>
<dbReference type="Gene3D" id="2.40.128.270">
    <property type="match status" value="1"/>
</dbReference>
<dbReference type="Pfam" id="PF03724">
    <property type="entry name" value="META"/>
    <property type="match status" value="1"/>
</dbReference>
<feature type="domain" description="DUF306" evidence="2">
    <location>
        <begin position="30"/>
        <end position="153"/>
    </location>
</feature>
<dbReference type="AlphaFoldDB" id="A0A7X0ECJ1"/>
<keyword evidence="3" id="KW-0346">Stress response</keyword>
<evidence type="ECO:0000313" key="4">
    <source>
        <dbReference type="Proteomes" id="UP000539175"/>
    </source>
</evidence>
<dbReference type="PANTHER" id="PTHR35535">
    <property type="entry name" value="HEAT SHOCK PROTEIN HSLJ"/>
    <property type="match status" value="1"/>
</dbReference>